<dbReference type="OrthoDB" id="644687at2"/>
<evidence type="ECO:0000313" key="3">
    <source>
        <dbReference type="EMBL" id="SMG08815.1"/>
    </source>
</evidence>
<gene>
    <name evidence="3" type="ORF">SAMN03080602_00382</name>
</gene>
<evidence type="ECO:0000313" key="4">
    <source>
        <dbReference type="Proteomes" id="UP000193420"/>
    </source>
</evidence>
<dbReference type="InterPro" id="IPR006680">
    <property type="entry name" value="Amidohydro-rel"/>
</dbReference>
<accession>A0A1X7I3P1</accession>
<keyword evidence="1" id="KW-0732">Signal</keyword>
<dbReference type="AlphaFoldDB" id="A0A1X7I3P1"/>
<dbReference type="InterPro" id="IPR032466">
    <property type="entry name" value="Metal_Hydrolase"/>
</dbReference>
<feature type="chain" id="PRO_5012304584" evidence="1">
    <location>
        <begin position="22"/>
        <end position="359"/>
    </location>
</feature>
<feature type="domain" description="Amidohydrolase-related" evidence="2">
    <location>
        <begin position="107"/>
        <end position="353"/>
    </location>
</feature>
<dbReference type="EMBL" id="FXAO01000001">
    <property type="protein sequence ID" value="SMG08815.1"/>
    <property type="molecule type" value="Genomic_DNA"/>
</dbReference>
<proteinExistence type="predicted"/>
<dbReference type="GO" id="GO:0016787">
    <property type="term" value="F:hydrolase activity"/>
    <property type="evidence" value="ECO:0007669"/>
    <property type="project" value="UniProtKB-KW"/>
</dbReference>
<sequence length="359" mass="42161">MKIVLCCLVLSTLLSCSEKQAYYTLEDFGKVEKIDTHIHVSTNRDVFVEQAKRDNFKLLNIVVDFTKGREFVEEEFAYRLDQKTRHPESFEMATAFSIKEWDDPNWLDNTLAWLQKNIDDGALAVKVWKNVGMVFRDSTGQLVMVDNPKLDTIFQFLTERKIPVIGHLGEPKNCWLPLEEMSVNNDRVYFKEHPQYHMYKHPELPTYEDQIAARDRMLEKNPELIFVGAHMGSLEWSVDELAKRLDKFPNMSIDLAARIGQVFFQTIEDREKVREFFIKYQDRILYATDLSDGGKDDPKKLIKEMHDTWMLDWQFFVTDDIMTSDRVNKEFQGLKLPKEVVDKIYSGNAKKWLNMFAGE</sequence>
<organism evidence="3 4">
    <name type="scientific">Arenibacter troitsensis</name>
    <dbReference type="NCBI Taxonomy" id="188872"/>
    <lineage>
        <taxon>Bacteria</taxon>
        <taxon>Pseudomonadati</taxon>
        <taxon>Bacteroidota</taxon>
        <taxon>Flavobacteriia</taxon>
        <taxon>Flavobacteriales</taxon>
        <taxon>Flavobacteriaceae</taxon>
        <taxon>Arenibacter</taxon>
    </lineage>
</organism>
<dbReference type="PROSITE" id="PS51257">
    <property type="entry name" value="PROKAR_LIPOPROTEIN"/>
    <property type="match status" value="1"/>
</dbReference>
<keyword evidence="4" id="KW-1185">Reference proteome</keyword>
<dbReference type="Proteomes" id="UP000193420">
    <property type="component" value="Unassembled WGS sequence"/>
</dbReference>
<dbReference type="Gene3D" id="3.20.20.140">
    <property type="entry name" value="Metal-dependent hydrolases"/>
    <property type="match status" value="1"/>
</dbReference>
<name>A0A1X7I3P1_9FLAO</name>
<keyword evidence="3" id="KW-0378">Hydrolase</keyword>
<dbReference type="SUPFAM" id="SSF51556">
    <property type="entry name" value="Metallo-dependent hydrolases"/>
    <property type="match status" value="1"/>
</dbReference>
<evidence type="ECO:0000259" key="2">
    <source>
        <dbReference type="Pfam" id="PF04909"/>
    </source>
</evidence>
<feature type="signal peptide" evidence="1">
    <location>
        <begin position="1"/>
        <end position="21"/>
    </location>
</feature>
<reference evidence="4" key="1">
    <citation type="submission" date="2017-04" db="EMBL/GenBank/DDBJ databases">
        <authorList>
            <person name="Varghese N."/>
            <person name="Submissions S."/>
        </authorList>
    </citation>
    <scope>NUCLEOTIDE SEQUENCE [LARGE SCALE GENOMIC DNA]</scope>
    <source>
        <strain evidence="4">DSM 19835</strain>
    </source>
</reference>
<protein>
    <submittedName>
        <fullName evidence="3">Amidohydrolase</fullName>
    </submittedName>
</protein>
<evidence type="ECO:0000256" key="1">
    <source>
        <dbReference type="SAM" id="SignalP"/>
    </source>
</evidence>
<dbReference type="Pfam" id="PF04909">
    <property type="entry name" value="Amidohydro_2"/>
    <property type="match status" value="1"/>
</dbReference>
<dbReference type="RefSeq" id="WP_085496604.1">
    <property type="nucleotide sequence ID" value="NZ_FXAO01000001.1"/>
</dbReference>
<dbReference type="STRING" id="188872.SAMN03080602_00382"/>